<gene>
    <name evidence="5" type="ORF">SAMN04488028_102440</name>
</gene>
<keyword evidence="6" id="KW-1185">Reference proteome</keyword>
<dbReference type="GO" id="GO:0017004">
    <property type="term" value="P:cytochrome complex assembly"/>
    <property type="evidence" value="ECO:0007669"/>
    <property type="project" value="UniProtKB-KW"/>
</dbReference>
<evidence type="ECO:0000256" key="3">
    <source>
        <dbReference type="ARBA" id="ARBA00022748"/>
    </source>
</evidence>
<keyword evidence="3" id="KW-0201">Cytochrome c-type biogenesis</keyword>
<dbReference type="InterPro" id="IPR012340">
    <property type="entry name" value="NA-bd_OB-fold"/>
</dbReference>
<keyword evidence="2" id="KW-0479">Metal-binding</keyword>
<accession>A0A1M6NWH9</accession>
<dbReference type="Proteomes" id="UP000184474">
    <property type="component" value="Unassembled WGS sequence"/>
</dbReference>
<dbReference type="Gene3D" id="2.40.50.140">
    <property type="entry name" value="Nucleic acid-binding proteins"/>
    <property type="match status" value="1"/>
</dbReference>
<keyword evidence="4" id="KW-0472">Membrane</keyword>
<protein>
    <submittedName>
        <fullName evidence="5">Cytochrome c-type biogenesis protein CcmE</fullName>
    </submittedName>
</protein>
<evidence type="ECO:0000313" key="5">
    <source>
        <dbReference type="EMBL" id="SHK00010.1"/>
    </source>
</evidence>
<dbReference type="EMBL" id="FRAA01000002">
    <property type="protein sequence ID" value="SHK00010.1"/>
    <property type="molecule type" value="Genomic_DNA"/>
</dbReference>
<keyword evidence="2" id="KW-0408">Iron</keyword>
<dbReference type="GO" id="GO:0005886">
    <property type="term" value="C:plasma membrane"/>
    <property type="evidence" value="ECO:0007669"/>
    <property type="project" value="InterPro"/>
</dbReference>
<dbReference type="Pfam" id="PF03100">
    <property type="entry name" value="CcmE"/>
    <property type="match status" value="1"/>
</dbReference>
<dbReference type="InterPro" id="IPR004329">
    <property type="entry name" value="CcmE"/>
</dbReference>
<dbReference type="STRING" id="156994.SAMN04488028_102440"/>
<dbReference type="RefSeq" id="WP_073121439.1">
    <property type="nucleotide sequence ID" value="NZ_FRAA01000002.1"/>
</dbReference>
<dbReference type="GO" id="GO:0020037">
    <property type="term" value="F:heme binding"/>
    <property type="evidence" value="ECO:0007669"/>
    <property type="project" value="InterPro"/>
</dbReference>
<name>A0A1M6NWH9_REIAG</name>
<organism evidence="5 6">
    <name type="scientific">Reichenbachiella agariperforans</name>
    <dbReference type="NCBI Taxonomy" id="156994"/>
    <lineage>
        <taxon>Bacteria</taxon>
        <taxon>Pseudomonadati</taxon>
        <taxon>Bacteroidota</taxon>
        <taxon>Cytophagia</taxon>
        <taxon>Cytophagales</taxon>
        <taxon>Reichenbachiellaceae</taxon>
        <taxon>Reichenbachiella</taxon>
    </lineage>
</organism>
<proteinExistence type="predicted"/>
<sequence>MKKSHIFGIVVIAAAIMVIISTAGDASTYVGFDDARAMAEDGDSKKIHVVGQLKKDAHGEIVGIQDSPNKLAFSFVLVDNNNEEQRVYFNEPMPADFLRSEQVVVVGNFQNDHFLASKILMKCPSKYQEETIEVNDV</sequence>
<reference evidence="6" key="1">
    <citation type="submission" date="2016-11" db="EMBL/GenBank/DDBJ databases">
        <authorList>
            <person name="Varghese N."/>
            <person name="Submissions S."/>
        </authorList>
    </citation>
    <scope>NUCLEOTIDE SEQUENCE [LARGE SCALE GENOMIC DNA]</scope>
    <source>
        <strain evidence="6">DSM 26134</strain>
    </source>
</reference>
<evidence type="ECO:0000313" key="6">
    <source>
        <dbReference type="Proteomes" id="UP000184474"/>
    </source>
</evidence>
<dbReference type="GO" id="GO:0017003">
    <property type="term" value="P:protein-heme linkage"/>
    <property type="evidence" value="ECO:0007669"/>
    <property type="project" value="InterPro"/>
</dbReference>
<dbReference type="SUPFAM" id="SSF82093">
    <property type="entry name" value="Heme chaperone CcmE"/>
    <property type="match status" value="1"/>
</dbReference>
<evidence type="ECO:0000256" key="1">
    <source>
        <dbReference type="ARBA" id="ARBA00004370"/>
    </source>
</evidence>
<evidence type="ECO:0000256" key="4">
    <source>
        <dbReference type="ARBA" id="ARBA00023136"/>
    </source>
</evidence>
<comment type="subcellular location">
    <subcellularLocation>
        <location evidence="1">Membrane</location>
    </subcellularLocation>
</comment>
<dbReference type="AlphaFoldDB" id="A0A1M6NWH9"/>
<dbReference type="InterPro" id="IPR036127">
    <property type="entry name" value="CcmE-like_sf"/>
</dbReference>
<evidence type="ECO:0000256" key="2">
    <source>
        <dbReference type="ARBA" id="ARBA00022617"/>
    </source>
</evidence>
<keyword evidence="2" id="KW-0349">Heme</keyword>